<dbReference type="AlphaFoldDB" id="B2RGU6"/>
<dbReference type="BioCyc" id="PGIN431947:G1G2V-76-MONOMER"/>
<evidence type="ECO:0008006" key="4">
    <source>
        <dbReference type="Google" id="ProtNLM"/>
    </source>
</evidence>
<proteinExistence type="predicted"/>
<dbReference type="eggNOG" id="ENOG5033TAQ">
    <property type="taxonomic scope" value="Bacteria"/>
</dbReference>
<organism evidence="2 3">
    <name type="scientific">Porphyromonas gingivalis (strain ATCC 33277 / DSM 20709 / CIP 103683 / JCM 12257 / NCTC 11834 / 2561)</name>
    <dbReference type="NCBI Taxonomy" id="431947"/>
    <lineage>
        <taxon>Bacteria</taxon>
        <taxon>Pseudomonadati</taxon>
        <taxon>Bacteroidota</taxon>
        <taxon>Bacteroidia</taxon>
        <taxon>Bacteroidales</taxon>
        <taxon>Porphyromonadaceae</taxon>
        <taxon>Porphyromonas</taxon>
    </lineage>
</organism>
<sequence>MAEKNKGAIDPVAIRELISQGIPMKKKESEMIPSPGIEEVDTSVPETRKEEVLEEPQLPIRTRRKNTAKGDYISLFMHRNDLYDRKAIYISKELQDKLSEIVLFIRKREMTLGMYVENILLKHLEDYKEEINRLSEKNFKKLL</sequence>
<reference evidence="2 3" key="1">
    <citation type="journal article" date="2008" name="DNA Res.">
        <title>Determination of the genome sequence of Porphyromonas gingivalis strain ATCC 33277 and genomic comparison with strain W83 revealed extensive genome rearrangements in P. gingivalis.</title>
        <authorList>
            <person name="Naito M."/>
            <person name="Hirakawa H."/>
            <person name="Yamashita A."/>
            <person name="Ohara N."/>
            <person name="Shoji M."/>
            <person name="Yukitake H."/>
            <person name="Nakayama K."/>
            <person name="Toh H."/>
            <person name="Yoshimura F."/>
            <person name="Kuhara S."/>
            <person name="Hattori M."/>
            <person name="Hayashi T."/>
            <person name="Nakayama K."/>
        </authorList>
    </citation>
    <scope>NUCLEOTIDE SEQUENCE [LARGE SCALE GENOMIC DNA]</scope>
    <source>
        <strain evidence="3">ATCC 33277 / DSM 20709 / CIP 103683 / JCM 12257 / NCTC 11834 / 2561</strain>
    </source>
</reference>
<dbReference type="InterPro" id="IPR021823">
    <property type="entry name" value="DUF3408"/>
</dbReference>
<dbReference type="HOGENOM" id="CLU_109344_1_1_10"/>
<dbReference type="KEGG" id="pgn:PGN_0072"/>
<protein>
    <recommendedName>
        <fullName evidence="4">DUF3408 domain-containing protein</fullName>
    </recommendedName>
</protein>
<accession>B2RGU6</accession>
<evidence type="ECO:0000256" key="1">
    <source>
        <dbReference type="SAM" id="MobiDB-lite"/>
    </source>
</evidence>
<dbReference type="Pfam" id="PF11888">
    <property type="entry name" value="DUF3408"/>
    <property type="match status" value="1"/>
</dbReference>
<gene>
    <name evidence="2" type="ordered locus">PGN_0072</name>
</gene>
<dbReference type="EMBL" id="AP009380">
    <property type="protein sequence ID" value="BAG32591.1"/>
    <property type="molecule type" value="Genomic_DNA"/>
</dbReference>
<dbReference type="Proteomes" id="UP000008842">
    <property type="component" value="Chromosome"/>
</dbReference>
<dbReference type="GeneID" id="29255328"/>
<feature type="region of interest" description="Disordered" evidence="1">
    <location>
        <begin position="25"/>
        <end position="53"/>
    </location>
</feature>
<evidence type="ECO:0000313" key="2">
    <source>
        <dbReference type="EMBL" id="BAG32591.1"/>
    </source>
</evidence>
<dbReference type="RefSeq" id="WP_012457217.1">
    <property type="nucleotide sequence ID" value="NC_010729.1"/>
</dbReference>
<evidence type="ECO:0000313" key="3">
    <source>
        <dbReference type="Proteomes" id="UP000008842"/>
    </source>
</evidence>
<name>B2RGU6_PORG3</name>
<dbReference type="OrthoDB" id="1012936at2"/>